<proteinExistence type="inferred from homology"/>
<name>A0A9X2PA22_9BACT</name>
<dbReference type="Gene3D" id="3.20.20.140">
    <property type="entry name" value="Metal-dependent hydrolases"/>
    <property type="match status" value="1"/>
</dbReference>
<dbReference type="InterPro" id="IPR006680">
    <property type="entry name" value="Amidohydro-rel"/>
</dbReference>
<dbReference type="AlphaFoldDB" id="A0A9X2PA22"/>
<dbReference type="Proteomes" id="UP001142175">
    <property type="component" value="Unassembled WGS sequence"/>
</dbReference>
<protein>
    <submittedName>
        <fullName evidence="3">Amidohydrolase family protein</fullName>
    </submittedName>
</protein>
<organism evidence="3 4">
    <name type="scientific">Aquiflexum gelatinilyticum</name>
    <dbReference type="NCBI Taxonomy" id="2961943"/>
    <lineage>
        <taxon>Bacteria</taxon>
        <taxon>Pseudomonadati</taxon>
        <taxon>Bacteroidota</taxon>
        <taxon>Cytophagia</taxon>
        <taxon>Cytophagales</taxon>
        <taxon>Cyclobacteriaceae</taxon>
        <taxon>Aquiflexum</taxon>
    </lineage>
</organism>
<dbReference type="RefSeq" id="WP_258424454.1">
    <property type="nucleotide sequence ID" value="NZ_JANSUY010000017.1"/>
</dbReference>
<keyword evidence="4" id="KW-1185">Reference proteome</keyword>
<evidence type="ECO:0000259" key="2">
    <source>
        <dbReference type="Pfam" id="PF04909"/>
    </source>
</evidence>
<dbReference type="InterPro" id="IPR052350">
    <property type="entry name" value="Metallo-dep_Lactonases"/>
</dbReference>
<evidence type="ECO:0000256" key="1">
    <source>
        <dbReference type="ARBA" id="ARBA00038310"/>
    </source>
</evidence>
<sequence length="278" mass="32490">MRIDSHQHFWKYDPMVHSWMDDSMKSIQRDFLPYDLKPILEETGFDGCIAVQASQTETENSFLLSFAHQNNFIKGIVGWVDLQSNNIIDRLDHYSQFQKIKGFRHILQDEPDIDFMLHPSFINGISKLNQYGFTYDILIYPDHLPNAFTLAKSFPNQLFVIDHLAKPKIKKQEIANWSKQIKKIAALENVFCKVSGMVTESDWNNWKEENFKPYLDIVLDAFGIERLMYGSDWPVCTLSSSYQNTLKIVREYFSKLSFSEQELFFGGNATSFYNLDVM</sequence>
<evidence type="ECO:0000313" key="4">
    <source>
        <dbReference type="Proteomes" id="UP001142175"/>
    </source>
</evidence>
<dbReference type="Pfam" id="PF04909">
    <property type="entry name" value="Amidohydro_2"/>
    <property type="match status" value="1"/>
</dbReference>
<dbReference type="InterPro" id="IPR032466">
    <property type="entry name" value="Metal_Hydrolase"/>
</dbReference>
<evidence type="ECO:0000313" key="3">
    <source>
        <dbReference type="EMBL" id="MCR9016605.1"/>
    </source>
</evidence>
<dbReference type="GO" id="GO:0016787">
    <property type="term" value="F:hydrolase activity"/>
    <property type="evidence" value="ECO:0007669"/>
    <property type="project" value="InterPro"/>
</dbReference>
<gene>
    <name evidence="3" type="ORF">NU887_16310</name>
</gene>
<reference evidence="3" key="1">
    <citation type="submission" date="2022-08" db="EMBL/GenBank/DDBJ databases">
        <authorList>
            <person name="Zhang D."/>
        </authorList>
    </citation>
    <scope>NUCLEOTIDE SEQUENCE</scope>
    <source>
        <strain evidence="3">XJ19-11</strain>
    </source>
</reference>
<dbReference type="PANTHER" id="PTHR43569">
    <property type="entry name" value="AMIDOHYDROLASE"/>
    <property type="match status" value="1"/>
</dbReference>
<comment type="caution">
    <text evidence="3">The sequence shown here is derived from an EMBL/GenBank/DDBJ whole genome shotgun (WGS) entry which is preliminary data.</text>
</comment>
<dbReference type="EMBL" id="JANSUY010000017">
    <property type="protein sequence ID" value="MCR9016605.1"/>
    <property type="molecule type" value="Genomic_DNA"/>
</dbReference>
<dbReference type="PANTHER" id="PTHR43569:SF2">
    <property type="entry name" value="AMIDOHYDROLASE-RELATED DOMAIN-CONTAINING PROTEIN"/>
    <property type="match status" value="1"/>
</dbReference>
<dbReference type="SUPFAM" id="SSF51556">
    <property type="entry name" value="Metallo-dependent hydrolases"/>
    <property type="match status" value="1"/>
</dbReference>
<accession>A0A9X2PA22</accession>
<comment type="similarity">
    <text evidence="1">Belongs to the metallo-dependent hydrolases superfamily.</text>
</comment>
<feature type="domain" description="Amidohydrolase-related" evidence="2">
    <location>
        <begin position="3"/>
        <end position="275"/>
    </location>
</feature>